<evidence type="ECO:0000259" key="4">
    <source>
        <dbReference type="PROSITE" id="PS51015"/>
    </source>
</evidence>
<dbReference type="PANTHER" id="PTHR14140:SF27">
    <property type="entry name" value="OS04G0289800 PROTEIN"/>
    <property type="match status" value="1"/>
</dbReference>
<dbReference type="PROSITE" id="PS51015">
    <property type="entry name" value="YDG"/>
    <property type="match status" value="1"/>
</dbReference>
<dbReference type="EMBL" id="JAGFBS010000016">
    <property type="protein sequence ID" value="KAG6374972.1"/>
    <property type="molecule type" value="Genomic_DNA"/>
</dbReference>
<dbReference type="GO" id="GO:0016567">
    <property type="term" value="P:protein ubiquitination"/>
    <property type="evidence" value="ECO:0007669"/>
    <property type="project" value="TreeGrafter"/>
</dbReference>
<name>A0A8I2YNY9_9AGAM</name>
<dbReference type="InterPro" id="IPR015947">
    <property type="entry name" value="PUA-like_sf"/>
</dbReference>
<feature type="region of interest" description="Disordered" evidence="3">
    <location>
        <begin position="278"/>
        <end position="325"/>
    </location>
</feature>
<sequence length="411" mass="45703">MTTTMDSHVDIEISVQTPPQESARTSPPPNHGAPTVLENTATPRPPLARDVDGNAARAQAKRQNDELCALAFAHLFLDYLLLTNFAARFSSKTFGNIPNVPIFTQWDYCKGCSDSAVHRSFMAGICGNRRDSAYSIVLSSLYKDNKDKGDVIIYTGTGGRKRWTDTYPPKRLRVGPQIFDQSWDDPPNWALIVSSLTTNPVRVICSWKCQSEYAPVKGYRYDGLYTVTNIWMATGQNKKKVCRCRLEHLHDQPPIPARPLTLSASRRMRGELLVSRLTRSPSPSTNACDTFEIDSDTGPNYPTTQLAGSTGGGSEGLLNHQQKRATPKASAGIEFNIIAADNDVKHEQQQHPIPQYIVSAKPGALARYRWDPETKQLIRLPAPPLQREKNSIEAKTTQHLSHLKMVAPVLR</sequence>
<protein>
    <submittedName>
        <fullName evidence="5">PUA-like domain-containing protein</fullName>
    </submittedName>
</protein>
<accession>A0A8I2YNY9</accession>
<feature type="region of interest" description="Disordered" evidence="3">
    <location>
        <begin position="1"/>
        <end position="56"/>
    </location>
</feature>
<evidence type="ECO:0000256" key="2">
    <source>
        <dbReference type="PROSITE-ProRule" id="PRU00358"/>
    </source>
</evidence>
<organism evidence="5 6">
    <name type="scientific">Boletus reticuloceps</name>
    <dbReference type="NCBI Taxonomy" id="495285"/>
    <lineage>
        <taxon>Eukaryota</taxon>
        <taxon>Fungi</taxon>
        <taxon>Dikarya</taxon>
        <taxon>Basidiomycota</taxon>
        <taxon>Agaricomycotina</taxon>
        <taxon>Agaricomycetes</taxon>
        <taxon>Agaricomycetidae</taxon>
        <taxon>Boletales</taxon>
        <taxon>Boletineae</taxon>
        <taxon>Boletaceae</taxon>
        <taxon>Boletoideae</taxon>
        <taxon>Boletus</taxon>
    </lineage>
</organism>
<feature type="compositionally biased region" description="Polar residues" evidence="3">
    <location>
        <begin position="278"/>
        <end position="288"/>
    </location>
</feature>
<reference evidence="5" key="1">
    <citation type="submission" date="2021-03" db="EMBL/GenBank/DDBJ databases">
        <title>Evolutionary innovations through gain and loss of genes in the ectomycorrhizal Boletales.</title>
        <authorList>
            <person name="Wu G."/>
            <person name="Miyauchi S."/>
            <person name="Morin E."/>
            <person name="Yang Z.-L."/>
            <person name="Xu J."/>
            <person name="Martin F.M."/>
        </authorList>
    </citation>
    <scope>NUCLEOTIDE SEQUENCE</scope>
    <source>
        <strain evidence="5">BR01</strain>
    </source>
</reference>
<evidence type="ECO:0000256" key="3">
    <source>
        <dbReference type="SAM" id="MobiDB-lite"/>
    </source>
</evidence>
<dbReference type="PANTHER" id="PTHR14140">
    <property type="entry name" value="E3 UBIQUITIN-PROTEIN LIGASE UHRF-RELATED"/>
    <property type="match status" value="1"/>
</dbReference>
<dbReference type="AlphaFoldDB" id="A0A8I2YNY9"/>
<dbReference type="OrthoDB" id="2270193at2759"/>
<evidence type="ECO:0000256" key="1">
    <source>
        <dbReference type="ARBA" id="ARBA00023242"/>
    </source>
</evidence>
<keyword evidence="1 2" id="KW-0539">Nucleus</keyword>
<keyword evidence="6" id="KW-1185">Reference proteome</keyword>
<dbReference type="InterPro" id="IPR036987">
    <property type="entry name" value="SRA-YDG_sf"/>
</dbReference>
<feature type="compositionally biased region" description="Polar residues" evidence="3">
    <location>
        <begin position="297"/>
        <end position="308"/>
    </location>
</feature>
<dbReference type="SMART" id="SM00466">
    <property type="entry name" value="SRA"/>
    <property type="match status" value="1"/>
</dbReference>
<proteinExistence type="predicted"/>
<feature type="domain" description="YDG" evidence="4">
    <location>
        <begin position="95"/>
        <end position="248"/>
    </location>
</feature>
<comment type="subcellular location">
    <subcellularLocation>
        <location evidence="2">Nucleus</location>
    </subcellularLocation>
</comment>
<dbReference type="InterPro" id="IPR003105">
    <property type="entry name" value="SRA_YDG"/>
</dbReference>
<dbReference type="SUPFAM" id="SSF88697">
    <property type="entry name" value="PUA domain-like"/>
    <property type="match status" value="1"/>
</dbReference>
<evidence type="ECO:0000313" key="6">
    <source>
        <dbReference type="Proteomes" id="UP000683000"/>
    </source>
</evidence>
<dbReference type="InterPro" id="IPR045134">
    <property type="entry name" value="UHRF1/2-like"/>
</dbReference>
<dbReference type="GO" id="GO:0005634">
    <property type="term" value="C:nucleus"/>
    <property type="evidence" value="ECO:0007669"/>
    <property type="project" value="UniProtKB-SubCell"/>
</dbReference>
<feature type="compositionally biased region" description="Polar residues" evidence="3">
    <location>
        <begin position="14"/>
        <end position="25"/>
    </location>
</feature>
<evidence type="ECO:0000313" key="5">
    <source>
        <dbReference type="EMBL" id="KAG6374972.1"/>
    </source>
</evidence>
<dbReference type="Proteomes" id="UP000683000">
    <property type="component" value="Unassembled WGS sequence"/>
</dbReference>
<dbReference type="GO" id="GO:0044027">
    <property type="term" value="P:negative regulation of gene expression via chromosomal CpG island methylation"/>
    <property type="evidence" value="ECO:0007669"/>
    <property type="project" value="TreeGrafter"/>
</dbReference>
<dbReference type="GO" id="GO:0061630">
    <property type="term" value="F:ubiquitin protein ligase activity"/>
    <property type="evidence" value="ECO:0007669"/>
    <property type="project" value="TreeGrafter"/>
</dbReference>
<dbReference type="Gene3D" id="2.30.280.10">
    <property type="entry name" value="SRA-YDG"/>
    <property type="match status" value="1"/>
</dbReference>
<dbReference type="Pfam" id="PF02182">
    <property type="entry name" value="SAD_SRA"/>
    <property type="match status" value="1"/>
</dbReference>
<comment type="caution">
    <text evidence="5">The sequence shown here is derived from an EMBL/GenBank/DDBJ whole genome shotgun (WGS) entry which is preliminary data.</text>
</comment>
<gene>
    <name evidence="5" type="ORF">JVT61DRAFT_3741</name>
</gene>